<comment type="caution">
    <text evidence="17">The sequence shown here is derived from an EMBL/GenBank/DDBJ whole genome shotgun (WGS) entry which is preliminary data.</text>
</comment>
<dbReference type="GO" id="GO:0007234">
    <property type="term" value="P:osmosensory signaling via phosphorelay pathway"/>
    <property type="evidence" value="ECO:0007669"/>
    <property type="project" value="TreeGrafter"/>
</dbReference>
<dbReference type="Pfam" id="PF02518">
    <property type="entry name" value="HATPase_c"/>
    <property type="match status" value="1"/>
</dbReference>
<dbReference type="PROSITE" id="PS50109">
    <property type="entry name" value="HIS_KIN"/>
    <property type="match status" value="1"/>
</dbReference>
<organism evidence="17 18">
    <name type="scientific">Amantichitinum ursilacus</name>
    <dbReference type="NCBI Taxonomy" id="857265"/>
    <lineage>
        <taxon>Bacteria</taxon>
        <taxon>Pseudomonadati</taxon>
        <taxon>Pseudomonadota</taxon>
        <taxon>Betaproteobacteria</taxon>
        <taxon>Neisseriales</taxon>
        <taxon>Chitinibacteraceae</taxon>
        <taxon>Amantichitinum</taxon>
    </lineage>
</organism>
<evidence type="ECO:0000256" key="11">
    <source>
        <dbReference type="ARBA" id="ARBA00022989"/>
    </source>
</evidence>
<dbReference type="InterPro" id="IPR005467">
    <property type="entry name" value="His_kinase_dom"/>
</dbReference>
<keyword evidence="10" id="KW-0067">ATP-binding</keyword>
<dbReference type="PATRIC" id="fig|857265.3.peg.4321"/>
<keyword evidence="4" id="KW-1003">Cell membrane</keyword>
<dbReference type="Gene3D" id="6.10.340.10">
    <property type="match status" value="1"/>
</dbReference>
<dbReference type="PANTHER" id="PTHR42878:SF7">
    <property type="entry name" value="SENSOR HISTIDINE KINASE GLRK"/>
    <property type="match status" value="1"/>
</dbReference>
<keyword evidence="5" id="KW-0597">Phosphoprotein</keyword>
<feature type="domain" description="Histidine kinase" evidence="15">
    <location>
        <begin position="492"/>
        <end position="710"/>
    </location>
</feature>
<evidence type="ECO:0000259" key="15">
    <source>
        <dbReference type="PROSITE" id="PS50109"/>
    </source>
</evidence>
<feature type="transmembrane region" description="Helical" evidence="14">
    <location>
        <begin position="73"/>
        <end position="93"/>
    </location>
</feature>
<evidence type="ECO:0000313" key="18">
    <source>
        <dbReference type="Proteomes" id="UP000037939"/>
    </source>
</evidence>
<sequence>MRRSLLILGSLGTILLFLLATASGNTSAFARYYQGLLAINGLMLVSMVVLVGLRLRQLLKAVKAKVFGSRLTLRMVLMFSLVAVLPGALVYTLSVQFLNRSIETWFDVRVEKALDRGLNLGHNAIDFQQTDLLRKARVIALEIHDENGSAVLSRLTRLRDQIGVQEISLFDETGQTLAHIGNENAGLFPTIPERSQLRQAMQGPVKSLETDSEQGLMMRVMIGVHDTGLSERARILQLRQPIPKALAEDAELVEQVRADYKQLSQSRQGLKLIYSLTLTLALLMALLGAVALAIYLSDKLAAPLSVLAEATRAVAAGDYSQRQPVISRDELGILTHSFNRMTRQLADARASLEQHQAEQEAANAYLEAMLGSLTAGVLSFNDQWVLASTNQSALRILSIDPAQLRNLPLAQWPSVYPALSTLSQQMISGFTGTEEHWQQEVEVAEQNRILQMRGTRLTVTEGTSSGYLVVFDDITDLISAQRDAAWGEVARRLAHEIKNPLTPIQLAAERLGFKLADKLDAAGQDMLARNTQTIVKQVSALKQMVDAFRDYSRKPTGKKKPLDLRELLHEILVLYEAAAVPVHVEDTADGALEVLGDATHLRQVIHNLLQNAQDAVTAVAAHPEKTAPRICVRLVKTDKFARLVVEDSGNGFQPDILPRVFEPYITTKQKGTGLGLAIVKKIIDEHHGRIQAGNRDGGGAYVRIDLPLVED</sequence>
<dbReference type="EMBL" id="LAQT01000037">
    <property type="protein sequence ID" value="KPC49434.1"/>
    <property type="molecule type" value="Genomic_DNA"/>
</dbReference>
<dbReference type="CDD" id="cd06225">
    <property type="entry name" value="HAMP"/>
    <property type="match status" value="1"/>
</dbReference>
<evidence type="ECO:0000256" key="4">
    <source>
        <dbReference type="ARBA" id="ARBA00022475"/>
    </source>
</evidence>
<dbReference type="Pfam" id="PF00672">
    <property type="entry name" value="HAMP"/>
    <property type="match status" value="1"/>
</dbReference>
<dbReference type="InterPro" id="IPR036097">
    <property type="entry name" value="HisK_dim/P_sf"/>
</dbReference>
<dbReference type="GO" id="GO:0005524">
    <property type="term" value="F:ATP binding"/>
    <property type="evidence" value="ECO:0007669"/>
    <property type="project" value="UniProtKB-KW"/>
</dbReference>
<dbReference type="InterPro" id="IPR045671">
    <property type="entry name" value="NtrY-like_N"/>
</dbReference>
<keyword evidence="6 17" id="KW-0808">Transferase</keyword>
<dbReference type="GO" id="GO:0000156">
    <property type="term" value="F:phosphorelay response regulator activity"/>
    <property type="evidence" value="ECO:0007669"/>
    <property type="project" value="TreeGrafter"/>
</dbReference>
<dbReference type="SUPFAM" id="SSF158472">
    <property type="entry name" value="HAMP domain-like"/>
    <property type="match status" value="1"/>
</dbReference>
<keyword evidence="12" id="KW-0902">Two-component regulatory system</keyword>
<dbReference type="SUPFAM" id="SSF55874">
    <property type="entry name" value="ATPase domain of HSP90 chaperone/DNA topoisomerase II/histidine kinase"/>
    <property type="match status" value="1"/>
</dbReference>
<dbReference type="EC" id="2.7.13.3" evidence="3"/>
<dbReference type="SUPFAM" id="SSF55785">
    <property type="entry name" value="PYP-like sensor domain (PAS domain)"/>
    <property type="match status" value="1"/>
</dbReference>
<evidence type="ECO:0000256" key="13">
    <source>
        <dbReference type="ARBA" id="ARBA00023136"/>
    </source>
</evidence>
<dbReference type="SUPFAM" id="SSF47384">
    <property type="entry name" value="Homodimeric domain of signal transducing histidine kinase"/>
    <property type="match status" value="1"/>
</dbReference>
<feature type="transmembrane region" description="Helical" evidence="14">
    <location>
        <begin position="272"/>
        <end position="296"/>
    </location>
</feature>
<dbReference type="Gene3D" id="3.30.450.20">
    <property type="entry name" value="PAS domain"/>
    <property type="match status" value="1"/>
</dbReference>
<gene>
    <name evidence="17" type="primary">kinB</name>
    <name evidence="17" type="ORF">WG78_21110</name>
</gene>
<dbReference type="PROSITE" id="PS50885">
    <property type="entry name" value="HAMP"/>
    <property type="match status" value="1"/>
</dbReference>
<keyword evidence="13 14" id="KW-0472">Membrane</keyword>
<evidence type="ECO:0000256" key="7">
    <source>
        <dbReference type="ARBA" id="ARBA00022692"/>
    </source>
</evidence>
<evidence type="ECO:0000259" key="16">
    <source>
        <dbReference type="PROSITE" id="PS50885"/>
    </source>
</evidence>
<dbReference type="SMART" id="SM00304">
    <property type="entry name" value="HAMP"/>
    <property type="match status" value="1"/>
</dbReference>
<evidence type="ECO:0000256" key="5">
    <source>
        <dbReference type="ARBA" id="ARBA00022553"/>
    </source>
</evidence>
<comment type="catalytic activity">
    <reaction evidence="1">
        <text>ATP + protein L-histidine = ADP + protein N-phospho-L-histidine.</text>
        <dbReference type="EC" id="2.7.13.3"/>
    </reaction>
</comment>
<accession>A0A0N0GKW8</accession>
<evidence type="ECO:0000256" key="10">
    <source>
        <dbReference type="ARBA" id="ARBA00022840"/>
    </source>
</evidence>
<evidence type="ECO:0000256" key="9">
    <source>
        <dbReference type="ARBA" id="ARBA00022777"/>
    </source>
</evidence>
<dbReference type="AlphaFoldDB" id="A0A0N0GKW8"/>
<dbReference type="GO" id="GO:0005886">
    <property type="term" value="C:plasma membrane"/>
    <property type="evidence" value="ECO:0007669"/>
    <property type="project" value="UniProtKB-SubCell"/>
</dbReference>
<protein>
    <recommendedName>
        <fullName evidence="3">histidine kinase</fullName>
        <ecNumber evidence="3">2.7.13.3</ecNumber>
    </recommendedName>
</protein>
<dbReference type="CDD" id="cd00082">
    <property type="entry name" value="HisKA"/>
    <property type="match status" value="1"/>
</dbReference>
<dbReference type="OrthoDB" id="9815750at2"/>
<dbReference type="InterPro" id="IPR017232">
    <property type="entry name" value="NtrY"/>
</dbReference>
<reference evidence="17 18" key="1">
    <citation type="submission" date="2015-07" db="EMBL/GenBank/DDBJ databases">
        <title>Draft genome sequence of the Amantichitinum ursilacus IGB-41, a new chitin-degrading bacterium.</title>
        <authorList>
            <person name="Kirstahler P."/>
            <person name="Guenther M."/>
            <person name="Grumaz C."/>
            <person name="Rupp S."/>
            <person name="Zibek S."/>
            <person name="Sohn K."/>
        </authorList>
    </citation>
    <scope>NUCLEOTIDE SEQUENCE [LARGE SCALE GENOMIC DNA]</scope>
    <source>
        <strain evidence="17 18">IGB-41</strain>
    </source>
</reference>
<dbReference type="InterPro" id="IPR036890">
    <property type="entry name" value="HATPase_C_sf"/>
</dbReference>
<evidence type="ECO:0000256" key="2">
    <source>
        <dbReference type="ARBA" id="ARBA00004651"/>
    </source>
</evidence>
<evidence type="ECO:0000256" key="1">
    <source>
        <dbReference type="ARBA" id="ARBA00000085"/>
    </source>
</evidence>
<dbReference type="InterPro" id="IPR035965">
    <property type="entry name" value="PAS-like_dom_sf"/>
</dbReference>
<keyword evidence="7 14" id="KW-0812">Transmembrane</keyword>
<feature type="domain" description="HAMP" evidence="16">
    <location>
        <begin position="298"/>
        <end position="350"/>
    </location>
</feature>
<dbReference type="SMART" id="SM00388">
    <property type="entry name" value="HisKA"/>
    <property type="match status" value="1"/>
</dbReference>
<dbReference type="SMART" id="SM00387">
    <property type="entry name" value="HATPase_c"/>
    <property type="match status" value="1"/>
</dbReference>
<dbReference type="PANTHER" id="PTHR42878">
    <property type="entry name" value="TWO-COMPONENT HISTIDINE KINASE"/>
    <property type="match status" value="1"/>
</dbReference>
<dbReference type="InterPro" id="IPR004358">
    <property type="entry name" value="Sig_transdc_His_kin-like_C"/>
</dbReference>
<dbReference type="Pfam" id="PF19312">
    <property type="entry name" value="NtrY_N"/>
    <property type="match status" value="1"/>
</dbReference>
<dbReference type="InterPro" id="IPR050351">
    <property type="entry name" value="BphY/WalK/GraS-like"/>
</dbReference>
<feature type="transmembrane region" description="Helical" evidence="14">
    <location>
        <begin position="32"/>
        <end position="53"/>
    </location>
</feature>
<dbReference type="Proteomes" id="UP000037939">
    <property type="component" value="Unassembled WGS sequence"/>
</dbReference>
<dbReference type="Gene3D" id="3.30.565.10">
    <property type="entry name" value="Histidine kinase-like ATPase, C-terminal domain"/>
    <property type="match status" value="1"/>
</dbReference>
<name>A0A0N0GKW8_9NEIS</name>
<keyword evidence="18" id="KW-1185">Reference proteome</keyword>
<dbReference type="Pfam" id="PF00512">
    <property type="entry name" value="HisKA"/>
    <property type="match status" value="1"/>
</dbReference>
<keyword evidence="11 14" id="KW-1133">Transmembrane helix</keyword>
<evidence type="ECO:0000256" key="8">
    <source>
        <dbReference type="ARBA" id="ARBA00022741"/>
    </source>
</evidence>
<keyword evidence="9" id="KW-0418">Kinase</keyword>
<dbReference type="PRINTS" id="PR00344">
    <property type="entry name" value="BCTRLSENSOR"/>
</dbReference>
<evidence type="ECO:0000256" key="14">
    <source>
        <dbReference type="SAM" id="Phobius"/>
    </source>
</evidence>
<dbReference type="PIRSF" id="PIRSF037532">
    <property type="entry name" value="STHK_NtrY"/>
    <property type="match status" value="1"/>
</dbReference>
<evidence type="ECO:0000256" key="12">
    <source>
        <dbReference type="ARBA" id="ARBA00023012"/>
    </source>
</evidence>
<keyword evidence="8" id="KW-0547">Nucleotide-binding</keyword>
<dbReference type="STRING" id="857265.WG78_21110"/>
<evidence type="ECO:0000313" key="17">
    <source>
        <dbReference type="EMBL" id="KPC49434.1"/>
    </source>
</evidence>
<evidence type="ECO:0000256" key="3">
    <source>
        <dbReference type="ARBA" id="ARBA00012438"/>
    </source>
</evidence>
<dbReference type="Gene3D" id="1.10.287.130">
    <property type="match status" value="1"/>
</dbReference>
<dbReference type="InterPro" id="IPR003661">
    <property type="entry name" value="HisK_dim/P_dom"/>
</dbReference>
<comment type="subcellular location">
    <subcellularLocation>
        <location evidence="2">Cell membrane</location>
        <topology evidence="2">Multi-pass membrane protein</topology>
    </subcellularLocation>
</comment>
<dbReference type="GO" id="GO:0030295">
    <property type="term" value="F:protein kinase activator activity"/>
    <property type="evidence" value="ECO:0007669"/>
    <property type="project" value="TreeGrafter"/>
</dbReference>
<dbReference type="InterPro" id="IPR003660">
    <property type="entry name" value="HAMP_dom"/>
</dbReference>
<dbReference type="GO" id="GO:0000155">
    <property type="term" value="F:phosphorelay sensor kinase activity"/>
    <property type="evidence" value="ECO:0007669"/>
    <property type="project" value="InterPro"/>
</dbReference>
<proteinExistence type="predicted"/>
<dbReference type="RefSeq" id="WP_053939779.1">
    <property type="nucleotide sequence ID" value="NZ_LAQT01000037.1"/>
</dbReference>
<evidence type="ECO:0000256" key="6">
    <source>
        <dbReference type="ARBA" id="ARBA00022679"/>
    </source>
</evidence>
<dbReference type="InterPro" id="IPR003594">
    <property type="entry name" value="HATPase_dom"/>
</dbReference>